<dbReference type="PANTHER" id="PTHR43210">
    <property type="entry name" value="DETHIOBIOTIN SYNTHETASE"/>
    <property type="match status" value="1"/>
</dbReference>
<feature type="binding site" evidence="1">
    <location>
        <position position="56"/>
    </location>
    <ligand>
        <name>Mg(2+)</name>
        <dbReference type="ChEBI" id="CHEBI:18420"/>
    </ligand>
</feature>
<evidence type="ECO:0000313" key="3">
    <source>
        <dbReference type="Proteomes" id="UP001166291"/>
    </source>
</evidence>
<reference evidence="2" key="1">
    <citation type="submission" date="2021-07" db="EMBL/GenBank/DDBJ databases">
        <title>Zhongshania sp. CAU 1632 isolated from seawater.</title>
        <authorList>
            <person name="Kim W."/>
        </authorList>
    </citation>
    <scope>NUCLEOTIDE SEQUENCE</scope>
    <source>
        <strain evidence="2">CAU 1632</strain>
    </source>
</reference>
<feature type="binding site" evidence="1">
    <location>
        <begin position="118"/>
        <end position="121"/>
    </location>
    <ligand>
        <name>ATP</name>
        <dbReference type="ChEBI" id="CHEBI:30616"/>
    </ligand>
</feature>
<dbReference type="GO" id="GO:0004141">
    <property type="term" value="F:dethiobiotin synthase activity"/>
    <property type="evidence" value="ECO:0007669"/>
    <property type="project" value="UniProtKB-EC"/>
</dbReference>
<dbReference type="EMBL" id="JAHWDQ010000005">
    <property type="protein sequence ID" value="MBW2942342.1"/>
    <property type="molecule type" value="Genomic_DNA"/>
</dbReference>
<feature type="binding site" evidence="1">
    <location>
        <begin position="14"/>
        <end position="19"/>
    </location>
    <ligand>
        <name>ATP</name>
        <dbReference type="ChEBI" id="CHEBI:30616"/>
    </ligand>
</feature>
<feature type="binding site" evidence="1">
    <location>
        <position position="118"/>
    </location>
    <ligand>
        <name>Mg(2+)</name>
        <dbReference type="ChEBI" id="CHEBI:18420"/>
    </ligand>
</feature>
<comment type="subunit">
    <text evidence="1">Homodimer.</text>
</comment>
<evidence type="ECO:0000256" key="1">
    <source>
        <dbReference type="HAMAP-Rule" id="MF_00336"/>
    </source>
</evidence>
<dbReference type="CDD" id="cd03109">
    <property type="entry name" value="DTBS"/>
    <property type="match status" value="1"/>
</dbReference>
<comment type="caution">
    <text evidence="2">The sequence shown here is derived from an EMBL/GenBank/DDBJ whole genome shotgun (WGS) entry which is preliminary data.</text>
</comment>
<comment type="caution">
    <text evidence="1">Lacks conserved residue(s) required for the propagation of feature annotation.</text>
</comment>
<dbReference type="InterPro" id="IPR004472">
    <property type="entry name" value="DTB_synth_BioD"/>
</dbReference>
<comment type="similarity">
    <text evidence="1">Belongs to the dethiobiotin synthetase family.</text>
</comment>
<feature type="binding site" evidence="1">
    <location>
        <begin position="207"/>
        <end position="209"/>
    </location>
    <ligand>
        <name>ATP</name>
        <dbReference type="ChEBI" id="CHEBI:30616"/>
    </ligand>
</feature>
<keyword evidence="1 2" id="KW-0436">Ligase</keyword>
<keyword evidence="1" id="KW-0547">Nucleotide-binding</keyword>
<proteinExistence type="inferred from homology"/>
<comment type="function">
    <text evidence="1">Catalyzes a mechanistically unusual reaction, the ATP-dependent insertion of CO2 between the N7 and N8 nitrogen atoms of 7,8-diaminopelargonic acid (DAPA, also called 7,8-diammoniononanoate) to form a ureido ring.</text>
</comment>
<keyword evidence="1" id="KW-0093">Biotin biosynthesis</keyword>
<dbReference type="PIRSF" id="PIRSF006755">
    <property type="entry name" value="DTB_synth"/>
    <property type="match status" value="1"/>
</dbReference>
<feature type="binding site" evidence="1">
    <location>
        <position position="18"/>
    </location>
    <ligand>
        <name>Mg(2+)</name>
        <dbReference type="ChEBI" id="CHEBI:18420"/>
    </ligand>
</feature>
<dbReference type="EC" id="6.3.3.3" evidence="1"/>
<gene>
    <name evidence="1 2" type="primary">bioD</name>
    <name evidence="2" type="ORF">KXJ70_16215</name>
</gene>
<feature type="active site" evidence="1">
    <location>
        <position position="39"/>
    </location>
</feature>
<keyword evidence="1" id="KW-0460">Magnesium</keyword>
<dbReference type="HAMAP" id="MF_00336">
    <property type="entry name" value="BioD"/>
    <property type="match status" value="1"/>
</dbReference>
<comment type="pathway">
    <text evidence="1">Cofactor biosynthesis; biotin biosynthesis; biotin from 7,8-diaminononanoate: step 1/2.</text>
</comment>
<comment type="subcellular location">
    <subcellularLocation>
        <location evidence="1">Cytoplasm</location>
    </subcellularLocation>
</comment>
<keyword evidence="1" id="KW-0479">Metal-binding</keyword>
<evidence type="ECO:0000313" key="2">
    <source>
        <dbReference type="EMBL" id="MBW2942342.1"/>
    </source>
</evidence>
<keyword evidence="1" id="KW-0963">Cytoplasm</keyword>
<dbReference type="PANTHER" id="PTHR43210:SF5">
    <property type="entry name" value="DETHIOBIOTIN SYNTHETASE"/>
    <property type="match status" value="1"/>
</dbReference>
<protein>
    <recommendedName>
        <fullName evidence="1">ATP-dependent dethiobiotin synthetase BioD</fullName>
        <ecNumber evidence="1">6.3.3.3</ecNumber>
    </recommendedName>
    <alternativeName>
        <fullName evidence="1">DTB synthetase</fullName>
        <shortName evidence="1">DTBS</shortName>
    </alternativeName>
    <alternativeName>
        <fullName evidence="1">Dethiobiotin synthase</fullName>
    </alternativeName>
</protein>
<accession>A0ABS6VVJ3</accession>
<sequence>MSSRHFFITGTDTDVGKTLIGCGLLVAAANKGLRTLAVKPIAAGAESTPDGLRNQDAVMLMEAMTEKMSYQQVNPVLLEQPIAPHIAAEQVGRRVSVAQLAGLCRGALMQSADFVLIEGAGGWRVPLSGRELLSGLAVELQAPVVLVVGMKLGCISHALLTADAIKADGLRLAGWVANRIDPDMSCFEENVSTLKALLSAPCLGVVPYLKGEKRGFDNVAKFLDVSIL</sequence>
<feature type="binding site" evidence="1">
    <location>
        <begin position="178"/>
        <end position="179"/>
    </location>
    <ligand>
        <name>ATP</name>
        <dbReference type="ChEBI" id="CHEBI:30616"/>
    </ligand>
</feature>
<comment type="cofactor">
    <cofactor evidence="1">
        <name>Mg(2+)</name>
        <dbReference type="ChEBI" id="CHEBI:18420"/>
    </cofactor>
</comment>
<dbReference type="Proteomes" id="UP001166291">
    <property type="component" value="Unassembled WGS sequence"/>
</dbReference>
<organism evidence="2 3">
    <name type="scientific">Zhongshania aquimaris</name>
    <dbReference type="NCBI Taxonomy" id="2857107"/>
    <lineage>
        <taxon>Bacteria</taxon>
        <taxon>Pseudomonadati</taxon>
        <taxon>Pseudomonadota</taxon>
        <taxon>Gammaproteobacteria</taxon>
        <taxon>Cellvibrionales</taxon>
        <taxon>Spongiibacteraceae</taxon>
        <taxon>Zhongshania</taxon>
    </lineage>
</organism>
<dbReference type="Pfam" id="PF13500">
    <property type="entry name" value="AAA_26"/>
    <property type="match status" value="1"/>
</dbReference>
<dbReference type="NCBIfam" id="TIGR00347">
    <property type="entry name" value="bioD"/>
    <property type="match status" value="1"/>
</dbReference>
<keyword evidence="1" id="KW-0067">ATP-binding</keyword>
<feature type="binding site" evidence="1">
    <location>
        <position position="56"/>
    </location>
    <ligand>
        <name>ATP</name>
        <dbReference type="ChEBI" id="CHEBI:30616"/>
    </ligand>
</feature>
<keyword evidence="3" id="KW-1185">Reference proteome</keyword>
<comment type="catalytic activity">
    <reaction evidence="1">
        <text>(7R,8S)-7,8-diammoniononanoate + CO2 + ATP = (4R,5S)-dethiobiotin + ADP + phosphate + 3 H(+)</text>
        <dbReference type="Rhea" id="RHEA:15805"/>
        <dbReference type="ChEBI" id="CHEBI:15378"/>
        <dbReference type="ChEBI" id="CHEBI:16526"/>
        <dbReference type="ChEBI" id="CHEBI:30616"/>
        <dbReference type="ChEBI" id="CHEBI:43474"/>
        <dbReference type="ChEBI" id="CHEBI:149469"/>
        <dbReference type="ChEBI" id="CHEBI:149473"/>
        <dbReference type="ChEBI" id="CHEBI:456216"/>
        <dbReference type="EC" id="6.3.3.3"/>
    </reaction>
</comment>
<name>A0ABS6VVJ3_9GAMM</name>